<dbReference type="PATRIC" id="fig|76936.10.peg.1984"/>
<gene>
    <name evidence="1" type="ORF">BN2458_PEG2035</name>
</gene>
<dbReference type="KEGG" id="hty:BN2458_PEG2035"/>
<name>A0A0S4PYR8_9HELI</name>
<evidence type="ECO:0000313" key="2">
    <source>
        <dbReference type="Proteomes" id="UP000064525"/>
    </source>
</evidence>
<dbReference type="AlphaFoldDB" id="A0A0S4PYR8"/>
<dbReference type="EMBL" id="LN907858">
    <property type="protein sequence ID" value="CUU40918.1"/>
    <property type="molecule type" value="Genomic_DNA"/>
</dbReference>
<organism evidence="1 2">
    <name type="scientific">Helicobacter typhlonius</name>
    <dbReference type="NCBI Taxonomy" id="76936"/>
    <lineage>
        <taxon>Bacteria</taxon>
        <taxon>Pseudomonadati</taxon>
        <taxon>Campylobacterota</taxon>
        <taxon>Epsilonproteobacteria</taxon>
        <taxon>Campylobacterales</taxon>
        <taxon>Helicobacteraceae</taxon>
        <taxon>Helicobacter</taxon>
    </lineage>
</organism>
<dbReference type="Proteomes" id="UP000064525">
    <property type="component" value="Chromosome I"/>
</dbReference>
<reference evidence="2" key="1">
    <citation type="submission" date="2015-11" db="EMBL/GenBank/DDBJ databases">
        <authorList>
            <person name="Anvar S.Y."/>
        </authorList>
    </citation>
    <scope>NUCLEOTIDE SEQUENCE [LARGE SCALE GENOMIC DNA]</scope>
</reference>
<accession>A0A0S4PYR8</accession>
<protein>
    <submittedName>
        <fullName evidence="1">Uncharacterized protein</fullName>
    </submittedName>
</protein>
<evidence type="ECO:0000313" key="1">
    <source>
        <dbReference type="EMBL" id="CUU40918.1"/>
    </source>
</evidence>
<proteinExistence type="predicted"/>
<sequence length="42" mass="4508">MYLCSTQQKAICILSAESKPLKAVCNGADSSLEYLAFAKPTL</sequence>